<evidence type="ECO:0000256" key="9">
    <source>
        <dbReference type="RuleBase" id="RU000356"/>
    </source>
</evidence>
<sequence>MGSVYSYLMSWVYPGMTYDLTPDPVTGLSERDCHAIMDTWALVADRKSIKQNGVEFFLTYFKAYPSMQDLFPAFKGRPLDELRTSPALRAHATSVMYAIKSYVGTVDDAETLAGLVTKMATSHVPRGIKAENLEVRTEILKILVAP</sequence>
<dbReference type="Proteomes" id="UP000735302">
    <property type="component" value="Unassembled WGS sequence"/>
</dbReference>
<keyword evidence="4 9" id="KW-0561">Oxygen transport</keyword>
<dbReference type="PROSITE" id="PS01033">
    <property type="entry name" value="GLOBIN"/>
    <property type="match status" value="1"/>
</dbReference>
<gene>
    <name evidence="11" type="ORF">PoB_005420100</name>
</gene>
<dbReference type="Pfam" id="PF00042">
    <property type="entry name" value="Globin"/>
    <property type="match status" value="1"/>
</dbReference>
<evidence type="ECO:0000256" key="3">
    <source>
        <dbReference type="ARBA" id="ARBA00022617"/>
    </source>
</evidence>
<keyword evidence="7" id="KW-0514">Muscle protein</keyword>
<evidence type="ECO:0000256" key="5">
    <source>
        <dbReference type="ARBA" id="ARBA00022723"/>
    </source>
</evidence>
<keyword evidence="2 9" id="KW-0813">Transport</keyword>
<feature type="domain" description="Globin" evidence="10">
    <location>
        <begin position="27"/>
        <end position="146"/>
    </location>
</feature>
<evidence type="ECO:0000256" key="4">
    <source>
        <dbReference type="ARBA" id="ARBA00022621"/>
    </source>
</evidence>
<evidence type="ECO:0000256" key="7">
    <source>
        <dbReference type="ARBA" id="ARBA00023179"/>
    </source>
</evidence>
<keyword evidence="5" id="KW-0479">Metal-binding</keyword>
<dbReference type="GO" id="GO:0005833">
    <property type="term" value="C:hemoglobin complex"/>
    <property type="evidence" value="ECO:0007669"/>
    <property type="project" value="InterPro"/>
</dbReference>
<comment type="caution">
    <text evidence="11">The sequence shown here is derived from an EMBL/GenBank/DDBJ whole genome shotgun (WGS) entry which is preliminary data.</text>
</comment>
<evidence type="ECO:0000256" key="1">
    <source>
        <dbReference type="ARBA" id="ARBA00013895"/>
    </source>
</evidence>
<dbReference type="GO" id="GO:0019825">
    <property type="term" value="F:oxygen binding"/>
    <property type="evidence" value="ECO:0007669"/>
    <property type="project" value="InterPro"/>
</dbReference>
<dbReference type="CDD" id="cd01040">
    <property type="entry name" value="Mb-like"/>
    <property type="match status" value="1"/>
</dbReference>
<dbReference type="AlphaFoldDB" id="A0AAV4C4P6"/>
<protein>
    <recommendedName>
        <fullName evidence="1">Globin</fullName>
    </recommendedName>
    <alternativeName>
        <fullName evidence="8">Myoglobin</fullName>
    </alternativeName>
</protein>
<evidence type="ECO:0000256" key="8">
    <source>
        <dbReference type="ARBA" id="ARBA00030087"/>
    </source>
</evidence>
<dbReference type="PRINTS" id="PR00611">
    <property type="entry name" value="ERYTHCRUORIN"/>
</dbReference>
<dbReference type="GO" id="GO:0005344">
    <property type="term" value="F:oxygen carrier activity"/>
    <property type="evidence" value="ECO:0007669"/>
    <property type="project" value="UniProtKB-KW"/>
</dbReference>
<dbReference type="EMBL" id="BLXT01005946">
    <property type="protein sequence ID" value="GFO27696.1"/>
    <property type="molecule type" value="Genomic_DNA"/>
</dbReference>
<organism evidence="11 12">
    <name type="scientific">Plakobranchus ocellatus</name>
    <dbReference type="NCBI Taxonomy" id="259542"/>
    <lineage>
        <taxon>Eukaryota</taxon>
        <taxon>Metazoa</taxon>
        <taxon>Spiralia</taxon>
        <taxon>Lophotrochozoa</taxon>
        <taxon>Mollusca</taxon>
        <taxon>Gastropoda</taxon>
        <taxon>Heterobranchia</taxon>
        <taxon>Euthyneura</taxon>
        <taxon>Panpulmonata</taxon>
        <taxon>Sacoglossa</taxon>
        <taxon>Placobranchoidea</taxon>
        <taxon>Plakobranchidae</taxon>
        <taxon>Plakobranchus</taxon>
    </lineage>
</organism>
<evidence type="ECO:0000256" key="6">
    <source>
        <dbReference type="ARBA" id="ARBA00023004"/>
    </source>
</evidence>
<keyword evidence="12" id="KW-1185">Reference proteome</keyword>
<reference evidence="11 12" key="1">
    <citation type="journal article" date="2021" name="Elife">
        <title>Chloroplast acquisition without the gene transfer in kleptoplastic sea slugs, Plakobranchus ocellatus.</title>
        <authorList>
            <person name="Maeda T."/>
            <person name="Takahashi S."/>
            <person name="Yoshida T."/>
            <person name="Shimamura S."/>
            <person name="Takaki Y."/>
            <person name="Nagai Y."/>
            <person name="Toyoda A."/>
            <person name="Suzuki Y."/>
            <person name="Arimoto A."/>
            <person name="Ishii H."/>
            <person name="Satoh N."/>
            <person name="Nishiyama T."/>
            <person name="Hasebe M."/>
            <person name="Maruyama T."/>
            <person name="Minagawa J."/>
            <person name="Obokata J."/>
            <person name="Shigenobu S."/>
        </authorList>
    </citation>
    <scope>NUCLEOTIDE SEQUENCE [LARGE SCALE GENOMIC DNA]</scope>
</reference>
<proteinExistence type="inferred from homology"/>
<dbReference type="PANTHER" id="PTHR47217:SF1">
    <property type="entry name" value="GLOBIN-LIKE PROTEIN"/>
    <property type="match status" value="1"/>
</dbReference>
<dbReference type="InterPro" id="IPR002336">
    <property type="entry name" value="Erythrocruorin"/>
</dbReference>
<evidence type="ECO:0000259" key="10">
    <source>
        <dbReference type="PROSITE" id="PS01033"/>
    </source>
</evidence>
<keyword evidence="3 9" id="KW-0349">Heme</keyword>
<dbReference type="InterPro" id="IPR009050">
    <property type="entry name" value="Globin-like_sf"/>
</dbReference>
<dbReference type="PANTHER" id="PTHR47217">
    <property type="entry name" value="GLOBIN-LIKE PROTEIN"/>
    <property type="match status" value="1"/>
</dbReference>
<dbReference type="GO" id="GO:0005576">
    <property type="term" value="C:extracellular region"/>
    <property type="evidence" value="ECO:0007669"/>
    <property type="project" value="InterPro"/>
</dbReference>
<evidence type="ECO:0000256" key="2">
    <source>
        <dbReference type="ARBA" id="ARBA00022448"/>
    </source>
</evidence>
<dbReference type="GO" id="GO:0046872">
    <property type="term" value="F:metal ion binding"/>
    <property type="evidence" value="ECO:0007669"/>
    <property type="project" value="UniProtKB-KW"/>
</dbReference>
<dbReference type="InterPro" id="IPR044399">
    <property type="entry name" value="Mb-like_M"/>
</dbReference>
<evidence type="ECO:0000313" key="11">
    <source>
        <dbReference type="EMBL" id="GFO27696.1"/>
    </source>
</evidence>
<name>A0AAV4C4P6_9GAST</name>
<accession>A0AAV4C4P6</accession>
<dbReference type="InterPro" id="IPR000971">
    <property type="entry name" value="Globin"/>
</dbReference>
<evidence type="ECO:0000313" key="12">
    <source>
        <dbReference type="Proteomes" id="UP000735302"/>
    </source>
</evidence>
<dbReference type="Gene3D" id="1.10.490.10">
    <property type="entry name" value="Globins"/>
    <property type="match status" value="1"/>
</dbReference>
<comment type="similarity">
    <text evidence="9">Belongs to the globin family.</text>
</comment>
<dbReference type="InterPro" id="IPR012292">
    <property type="entry name" value="Globin/Proto"/>
</dbReference>
<dbReference type="GO" id="GO:0020037">
    <property type="term" value="F:heme binding"/>
    <property type="evidence" value="ECO:0007669"/>
    <property type="project" value="InterPro"/>
</dbReference>
<dbReference type="SUPFAM" id="SSF46458">
    <property type="entry name" value="Globin-like"/>
    <property type="match status" value="1"/>
</dbReference>
<keyword evidence="6" id="KW-0408">Iron</keyword>